<gene>
    <name evidence="4" type="ORF">M9Y10_016285</name>
</gene>
<evidence type="ECO:0000256" key="2">
    <source>
        <dbReference type="SAM" id="Coils"/>
    </source>
</evidence>
<reference evidence="4 5" key="1">
    <citation type="submission" date="2024-04" db="EMBL/GenBank/DDBJ databases">
        <title>Tritrichomonas musculus Genome.</title>
        <authorList>
            <person name="Alves-Ferreira E."/>
            <person name="Grigg M."/>
            <person name="Lorenzi H."/>
            <person name="Galac M."/>
        </authorList>
    </citation>
    <scope>NUCLEOTIDE SEQUENCE [LARGE SCALE GENOMIC DNA]</scope>
    <source>
        <strain evidence="4 5">EAF2021</strain>
    </source>
</reference>
<name>A0ABR2HW32_9EUKA</name>
<accession>A0ABR2HW32</accession>
<dbReference type="Pfam" id="PF13863">
    <property type="entry name" value="DUF4200"/>
    <property type="match status" value="1"/>
</dbReference>
<dbReference type="InterPro" id="IPR051147">
    <property type="entry name" value="CFAP_domain-containing"/>
</dbReference>
<keyword evidence="5" id="KW-1185">Reference proteome</keyword>
<organism evidence="4 5">
    <name type="scientific">Tritrichomonas musculus</name>
    <dbReference type="NCBI Taxonomy" id="1915356"/>
    <lineage>
        <taxon>Eukaryota</taxon>
        <taxon>Metamonada</taxon>
        <taxon>Parabasalia</taxon>
        <taxon>Tritrichomonadida</taxon>
        <taxon>Tritrichomonadidae</taxon>
        <taxon>Tritrichomonas</taxon>
    </lineage>
</organism>
<dbReference type="PANTHER" id="PTHR21683">
    <property type="entry name" value="COILED-COIL DOMAIN-CONTAINING PROTEIN 42 LIKE-2-LIKE-RELATED"/>
    <property type="match status" value="1"/>
</dbReference>
<protein>
    <recommendedName>
        <fullName evidence="3">DUF4200 domain-containing protein</fullName>
    </recommendedName>
</protein>
<feature type="coiled-coil region" evidence="2">
    <location>
        <begin position="384"/>
        <end position="418"/>
    </location>
</feature>
<evidence type="ECO:0000259" key="3">
    <source>
        <dbReference type="Pfam" id="PF13863"/>
    </source>
</evidence>
<comment type="caution">
    <text evidence="4">The sequence shown here is derived from an EMBL/GenBank/DDBJ whole genome shotgun (WGS) entry which is preliminary data.</text>
</comment>
<keyword evidence="1 2" id="KW-0175">Coiled coil</keyword>
<evidence type="ECO:0000313" key="5">
    <source>
        <dbReference type="Proteomes" id="UP001470230"/>
    </source>
</evidence>
<feature type="domain" description="DUF4200" evidence="3">
    <location>
        <begin position="122"/>
        <end position="239"/>
    </location>
</feature>
<feature type="coiled-coil region" evidence="2">
    <location>
        <begin position="136"/>
        <end position="209"/>
    </location>
</feature>
<sequence>MDESGEDSISPEVLQEYADNTFSKTYNNSKNPFKLPIQCEIFGFKEFEKKRIQNERESIRRMSLIQRADLQKPKIPTCILSSSLISKTASRKVQPLSSLSTSTILRQKREEDQQKSIRVTEFIHQKREIYIIQLLIDKKKEEIKQIYDNIETSEKNLIQRNEKIESDSEKIKLANTHTEMRLARAKRHLEVEITKKVELQRKLRNVTNNVFTMNSEISKNEDQLQSFRSYEDFLKMMTPDGEEIFDYFNNPEVLLRELSIIEQDNLNLIQSCQYFDSVLEKGATVIKKKDNETISHIDNIKDQIDRLPIIEELPEDISLLYTQAFDEKDQEVHYWADLVEKIYINCFGATADVTPIVMLQRISNKLEDFYRLIELVDPDFVQSRQAIKDKQRRETQRKEKQEKQEAEIKIKMEQALARANRPVKKKNGRPVYGRTYLRKNEKKADLKLLRELKEKKATEKLLYGDPFENI</sequence>
<dbReference type="EMBL" id="JAPFFF010000021">
    <property type="protein sequence ID" value="KAK8853742.1"/>
    <property type="molecule type" value="Genomic_DNA"/>
</dbReference>
<proteinExistence type="predicted"/>
<evidence type="ECO:0000256" key="1">
    <source>
        <dbReference type="ARBA" id="ARBA00023054"/>
    </source>
</evidence>
<dbReference type="InterPro" id="IPR025252">
    <property type="entry name" value="DUF4200"/>
</dbReference>
<evidence type="ECO:0000313" key="4">
    <source>
        <dbReference type="EMBL" id="KAK8853742.1"/>
    </source>
</evidence>
<dbReference type="PANTHER" id="PTHR21683:SF3">
    <property type="entry name" value="CILIA AND FLAGELLA ASSOCIATED PROTEIN 100"/>
    <property type="match status" value="1"/>
</dbReference>
<dbReference type="Proteomes" id="UP001470230">
    <property type="component" value="Unassembled WGS sequence"/>
</dbReference>